<gene>
    <name evidence="5" type="ORF">B4U80_06025</name>
</gene>
<dbReference type="PANTHER" id="PTHR11003">
    <property type="entry name" value="POTASSIUM CHANNEL, SUBFAMILY K"/>
    <property type="match status" value="1"/>
</dbReference>
<evidence type="ECO:0000313" key="5">
    <source>
        <dbReference type="EMBL" id="RWS29694.1"/>
    </source>
</evidence>
<dbReference type="GO" id="GO:0022841">
    <property type="term" value="F:potassium ion leak channel activity"/>
    <property type="evidence" value="ECO:0007669"/>
    <property type="project" value="TreeGrafter"/>
</dbReference>
<keyword evidence="5" id="KW-0406">Ion transport</keyword>
<dbReference type="Proteomes" id="UP000288716">
    <property type="component" value="Unassembled WGS sequence"/>
</dbReference>
<comment type="subcellular location">
    <subcellularLocation>
        <location evidence="1">Membrane</location>
        <topology evidence="1">Multi-pass membrane protein</topology>
    </subcellularLocation>
</comment>
<proteinExistence type="predicted"/>
<evidence type="ECO:0000256" key="4">
    <source>
        <dbReference type="ARBA" id="ARBA00023136"/>
    </source>
</evidence>
<evidence type="ECO:0000256" key="2">
    <source>
        <dbReference type="ARBA" id="ARBA00022692"/>
    </source>
</evidence>
<dbReference type="VEuPathDB" id="VectorBase:LDEU002345"/>
<keyword evidence="5" id="KW-0813">Transport</keyword>
<dbReference type="PANTHER" id="PTHR11003:SF352">
    <property type="entry name" value="BCDNA.GH04802-RELATED"/>
    <property type="match status" value="1"/>
</dbReference>
<keyword evidence="5" id="KW-0407">Ion channel</keyword>
<dbReference type="EMBL" id="NCKV01000801">
    <property type="protein sequence ID" value="RWS29694.1"/>
    <property type="molecule type" value="Genomic_DNA"/>
</dbReference>
<evidence type="ECO:0000313" key="6">
    <source>
        <dbReference type="Proteomes" id="UP000288716"/>
    </source>
</evidence>
<organism evidence="5 6">
    <name type="scientific">Leptotrombidium deliense</name>
    <dbReference type="NCBI Taxonomy" id="299467"/>
    <lineage>
        <taxon>Eukaryota</taxon>
        <taxon>Metazoa</taxon>
        <taxon>Ecdysozoa</taxon>
        <taxon>Arthropoda</taxon>
        <taxon>Chelicerata</taxon>
        <taxon>Arachnida</taxon>
        <taxon>Acari</taxon>
        <taxon>Acariformes</taxon>
        <taxon>Trombidiformes</taxon>
        <taxon>Prostigmata</taxon>
        <taxon>Anystina</taxon>
        <taxon>Parasitengona</taxon>
        <taxon>Trombiculoidea</taxon>
        <taxon>Trombiculidae</taxon>
        <taxon>Leptotrombidium</taxon>
    </lineage>
</organism>
<dbReference type="AlphaFoldDB" id="A0A443SQ97"/>
<dbReference type="STRING" id="299467.A0A443SQ97"/>
<evidence type="ECO:0000256" key="3">
    <source>
        <dbReference type="ARBA" id="ARBA00022989"/>
    </source>
</evidence>
<keyword evidence="4" id="KW-0472">Membrane</keyword>
<comment type="caution">
    <text evidence="5">The sequence shown here is derived from an EMBL/GenBank/DDBJ whole genome shotgun (WGS) entry which is preliminary data.</text>
</comment>
<dbReference type="GO" id="GO:0015271">
    <property type="term" value="F:outward rectifier potassium channel activity"/>
    <property type="evidence" value="ECO:0007669"/>
    <property type="project" value="TreeGrafter"/>
</dbReference>
<protein>
    <submittedName>
        <fullName evidence="5">TWiK family of potassium channels protein 7-like protein</fullName>
    </submittedName>
</protein>
<dbReference type="Gene3D" id="1.10.287.70">
    <property type="match status" value="1"/>
</dbReference>
<reference evidence="5 6" key="1">
    <citation type="journal article" date="2018" name="Gigascience">
        <title>Genomes of trombidid mites reveal novel predicted allergens and laterally-transferred genes associated with secondary metabolism.</title>
        <authorList>
            <person name="Dong X."/>
            <person name="Chaisiri K."/>
            <person name="Xia D."/>
            <person name="Armstrong S.D."/>
            <person name="Fang Y."/>
            <person name="Donnelly M.J."/>
            <person name="Kadowaki T."/>
            <person name="McGarry J.W."/>
            <person name="Darby A.C."/>
            <person name="Makepeace B.L."/>
        </authorList>
    </citation>
    <scope>NUCLEOTIDE SEQUENCE [LARGE SCALE GENOMIC DNA]</scope>
    <source>
        <strain evidence="5">UoL-UT</strain>
    </source>
</reference>
<dbReference type="SUPFAM" id="SSF81324">
    <property type="entry name" value="Voltage-gated potassium channels"/>
    <property type="match status" value="1"/>
</dbReference>
<keyword evidence="3" id="KW-1133">Transmembrane helix</keyword>
<accession>A0A443SQ97</accession>
<sequence>MADKADHENRNETVGVVVNYLGAYIFRHYEAPHERSVTSDVLALRNTTIKNLWNITDKYNILYKKNWTLMVTLEIEKFQSEIIKAVRDGFDGKTSADGKPHQWSLSSAFLYSLTVITTIGELLYCRDS</sequence>
<evidence type="ECO:0000256" key="1">
    <source>
        <dbReference type="ARBA" id="ARBA00004141"/>
    </source>
</evidence>
<dbReference type="OrthoDB" id="297496at2759"/>
<dbReference type="GO" id="GO:0005886">
    <property type="term" value="C:plasma membrane"/>
    <property type="evidence" value="ECO:0007669"/>
    <property type="project" value="TreeGrafter"/>
</dbReference>
<dbReference type="GO" id="GO:0030322">
    <property type="term" value="P:stabilization of membrane potential"/>
    <property type="evidence" value="ECO:0007669"/>
    <property type="project" value="TreeGrafter"/>
</dbReference>
<keyword evidence="2" id="KW-0812">Transmembrane</keyword>
<name>A0A443SQ97_9ACAR</name>
<dbReference type="InterPro" id="IPR003280">
    <property type="entry name" value="2pore_dom_K_chnl"/>
</dbReference>
<keyword evidence="6" id="KW-1185">Reference proteome</keyword>